<protein>
    <submittedName>
        <fullName evidence="1">Uncharacterized protein</fullName>
    </submittedName>
</protein>
<reference evidence="1 2" key="1">
    <citation type="journal article" date="2018" name="Evol. Lett.">
        <title>Horizontal gene cluster transfer increased hallucinogenic mushroom diversity.</title>
        <authorList>
            <person name="Reynolds H.T."/>
            <person name="Vijayakumar V."/>
            <person name="Gluck-Thaler E."/>
            <person name="Korotkin H.B."/>
            <person name="Matheny P.B."/>
            <person name="Slot J.C."/>
        </authorList>
    </citation>
    <scope>NUCLEOTIDE SEQUENCE [LARGE SCALE GENOMIC DNA]</scope>
    <source>
        <strain evidence="1 2">2631</strain>
    </source>
</reference>
<accession>A0A409XGF2</accession>
<keyword evidence="2" id="KW-1185">Reference proteome</keyword>
<evidence type="ECO:0000313" key="2">
    <source>
        <dbReference type="Proteomes" id="UP000283269"/>
    </source>
</evidence>
<organism evidence="1 2">
    <name type="scientific">Psilocybe cyanescens</name>
    <dbReference type="NCBI Taxonomy" id="93625"/>
    <lineage>
        <taxon>Eukaryota</taxon>
        <taxon>Fungi</taxon>
        <taxon>Dikarya</taxon>
        <taxon>Basidiomycota</taxon>
        <taxon>Agaricomycotina</taxon>
        <taxon>Agaricomycetes</taxon>
        <taxon>Agaricomycetidae</taxon>
        <taxon>Agaricales</taxon>
        <taxon>Agaricineae</taxon>
        <taxon>Strophariaceae</taxon>
        <taxon>Psilocybe</taxon>
    </lineage>
</organism>
<dbReference type="Proteomes" id="UP000283269">
    <property type="component" value="Unassembled WGS sequence"/>
</dbReference>
<name>A0A409XGF2_PSICY</name>
<evidence type="ECO:0000313" key="1">
    <source>
        <dbReference type="EMBL" id="PPQ89834.1"/>
    </source>
</evidence>
<comment type="caution">
    <text evidence="1">The sequence shown here is derived from an EMBL/GenBank/DDBJ whole genome shotgun (WGS) entry which is preliminary data.</text>
</comment>
<dbReference type="EMBL" id="NHYD01001815">
    <property type="protein sequence ID" value="PPQ89834.1"/>
    <property type="molecule type" value="Genomic_DNA"/>
</dbReference>
<proteinExistence type="predicted"/>
<sequence length="100" mass="11654">MRERRNWDGRVRTTFKERSRLDAPSLMEERLNVIESRRKTEKEDREQEVRSECEILESSLRAACTLQRQRGLLVPLGTGTGGDIDNAAVRLNHEPEDFEI</sequence>
<dbReference type="InParanoid" id="A0A409XGF2"/>
<gene>
    <name evidence="1" type="ORF">CVT25_007534</name>
</gene>
<dbReference type="AlphaFoldDB" id="A0A409XGF2"/>